<dbReference type="EMBL" id="JAHBBH010000027">
    <property type="protein sequence ID" value="MBW3093073.1"/>
    <property type="molecule type" value="Genomic_DNA"/>
</dbReference>
<protein>
    <submittedName>
        <fullName evidence="1">Uncharacterized protein</fullName>
    </submittedName>
</protein>
<sequence length="183" mass="20374">MMDYGVPMTMDDKLTDLLYTLQEGLRTGDLHHLEQAMLNPRMLLDVITPEEYDGLNTAMNREALLCQLDSVARFCLEILNTALVSQGENGFLRPIADEMNGLGKFPHLRILRALLDPSGDARARGDVVQRVLQQLTLRGNHDTSPLNWHRALYTMLDNILGEDGGGSFSAATSPIPNNKKAER</sequence>
<evidence type="ECO:0000313" key="1">
    <source>
        <dbReference type="EMBL" id="MBW3093073.1"/>
    </source>
</evidence>
<organism evidence="1 2">
    <name type="scientific">Bifidobacterium miconis</name>
    <dbReference type="NCBI Taxonomy" id="2834435"/>
    <lineage>
        <taxon>Bacteria</taxon>
        <taxon>Bacillati</taxon>
        <taxon>Actinomycetota</taxon>
        <taxon>Actinomycetes</taxon>
        <taxon>Bifidobacteriales</taxon>
        <taxon>Bifidobacteriaceae</taxon>
        <taxon>Bifidobacterium</taxon>
    </lineage>
</organism>
<comment type="caution">
    <text evidence="1">The sequence shown here is derived from an EMBL/GenBank/DDBJ whole genome shotgun (WGS) entry which is preliminary data.</text>
</comment>
<proteinExistence type="predicted"/>
<dbReference type="Proteomes" id="UP000700815">
    <property type="component" value="Unassembled WGS sequence"/>
</dbReference>
<dbReference type="RefSeq" id="WP_219059096.1">
    <property type="nucleotide sequence ID" value="NZ_JAHBBH010000027.1"/>
</dbReference>
<gene>
    <name evidence="1" type="ORF">KIH79_09095</name>
</gene>
<name>A0ABS6WG97_9BIFI</name>
<keyword evidence="2" id="KW-1185">Reference proteome</keyword>
<accession>A0ABS6WG97</accession>
<evidence type="ECO:0000313" key="2">
    <source>
        <dbReference type="Proteomes" id="UP000700815"/>
    </source>
</evidence>
<reference evidence="1 2" key="1">
    <citation type="submission" date="2021-05" db="EMBL/GenBank/DDBJ databases">
        <title>Phylogenetic classification of ten novel species belonging to the genus Bifidobacterium comprising B. colchicus sp. nov., B. abeli sp. nov., B. bicoloris sp. nov., B. guerezis sp. nov., B. rosaliae sp. nov., B. santillanensis sp. nov., B. argentati sp. nov., B. amazzoni sp. nov., B. pluviali sp. nov., and B. pinnaculum sp. nov.</title>
        <authorList>
            <person name="Lugli G.A."/>
            <person name="Ruiz Garcia L."/>
            <person name="Margolles A."/>
            <person name="Ventura M."/>
        </authorList>
    </citation>
    <scope>NUCLEOTIDE SEQUENCE [LARGE SCALE GENOMIC DNA]</scope>
    <source>
        <strain evidence="1 2">82T10</strain>
    </source>
</reference>